<accession>A0ABZ2W6Y5</accession>
<name>A0ABZ2W6Y5_9GAMM</name>
<evidence type="ECO:0000313" key="1">
    <source>
        <dbReference type="EMBL" id="WZF90438.1"/>
    </source>
</evidence>
<dbReference type="Pfam" id="PF19570">
    <property type="entry name" value="DUF6088"/>
    <property type="match status" value="1"/>
</dbReference>
<organism evidence="1 2">
    <name type="scientific">Marinobacter metalliresistant</name>
    <dbReference type="NCBI Taxonomy" id="2961995"/>
    <lineage>
        <taxon>Bacteria</taxon>
        <taxon>Pseudomonadati</taxon>
        <taxon>Pseudomonadota</taxon>
        <taxon>Gammaproteobacteria</taxon>
        <taxon>Pseudomonadales</taxon>
        <taxon>Marinobacteraceae</taxon>
        <taxon>Marinobacter</taxon>
    </lineage>
</organism>
<proteinExistence type="predicted"/>
<dbReference type="EMBL" id="CP101118">
    <property type="protein sequence ID" value="WZF90438.1"/>
    <property type="molecule type" value="Genomic_DNA"/>
</dbReference>
<evidence type="ECO:0000313" key="2">
    <source>
        <dbReference type="Proteomes" id="UP001475781"/>
    </source>
</evidence>
<reference evidence="1 2" key="1">
    <citation type="submission" date="2022-07" db="EMBL/GenBank/DDBJ databases">
        <title>A copper resistant bacterium isolated from sediment samples of deep sea hydrothermal areas.</title>
        <authorList>
            <person name="Zeng X."/>
        </authorList>
    </citation>
    <scope>NUCLEOTIDE SEQUENCE [LARGE SCALE GENOMIC DNA]</scope>
    <source>
        <strain evidence="2">CuT 6</strain>
    </source>
</reference>
<protein>
    <submittedName>
        <fullName evidence="1">DUF6088 family protein</fullName>
    </submittedName>
</protein>
<dbReference type="Proteomes" id="UP001475781">
    <property type="component" value="Chromosome"/>
</dbReference>
<gene>
    <name evidence="1" type="ORF">NLK58_09725</name>
</gene>
<dbReference type="RefSeq" id="WP_341582712.1">
    <property type="nucleotide sequence ID" value="NZ_CP101118.1"/>
</dbReference>
<sequence>MRTKNINNQEDPACEKPAMLRPVYSNITRMALTTLKSKIKYRLSRSKDTVFTPKDFLDLSGRDQVGRVLRDLILEGVVIRFGYGLYAKADKSPYSGKVVPKKPLPALAEEALNKLGVKVVASTAKELYNSGKSTQVPTGRVIGVKGRVSRKMGYNGQSVKLEHVA</sequence>
<keyword evidence="2" id="KW-1185">Reference proteome</keyword>
<dbReference type="InterPro" id="IPR045738">
    <property type="entry name" value="DUF6088"/>
</dbReference>